<evidence type="ECO:0000313" key="2">
    <source>
        <dbReference type="EMBL" id="ASJ55497.1"/>
    </source>
</evidence>
<name>A0A220MKB9_9BACL</name>
<protein>
    <recommendedName>
        <fullName evidence="4">PepSY domain-containing protein</fullName>
    </recommendedName>
</protein>
<evidence type="ECO:0000256" key="1">
    <source>
        <dbReference type="SAM" id="SignalP"/>
    </source>
</evidence>
<dbReference type="Proteomes" id="UP000197781">
    <property type="component" value="Chromosome"/>
</dbReference>
<evidence type="ECO:0000313" key="3">
    <source>
        <dbReference type="Proteomes" id="UP000197781"/>
    </source>
</evidence>
<dbReference type="KEGG" id="bfm:BP422_19255"/>
<feature type="chain" id="PRO_5039024125" description="PepSY domain-containing protein" evidence="1">
    <location>
        <begin position="24"/>
        <end position="207"/>
    </location>
</feature>
<evidence type="ECO:0008006" key="4">
    <source>
        <dbReference type="Google" id="ProtNLM"/>
    </source>
</evidence>
<dbReference type="EMBL" id="CP018145">
    <property type="protein sequence ID" value="ASJ55497.1"/>
    <property type="molecule type" value="Genomic_DNA"/>
</dbReference>
<dbReference type="AlphaFoldDB" id="A0A220MKB9"/>
<keyword evidence="1" id="KW-0732">Signal</keyword>
<accession>A0A220MKB9</accession>
<proteinExistence type="predicted"/>
<reference evidence="2 3" key="1">
    <citation type="submission" date="2016-11" db="EMBL/GenBank/DDBJ databases">
        <authorList>
            <person name="Jaros S."/>
            <person name="Januszkiewicz K."/>
            <person name="Wedrychowicz H."/>
        </authorList>
    </citation>
    <scope>NUCLEOTIDE SEQUENCE [LARGE SCALE GENOMIC DNA]</scope>
    <source>
        <strain evidence="2 3">NF2</strain>
    </source>
</reference>
<sequence>MSKRKALAYTLMAALLLSNSAVLTTEAAAKASSTEEEVISKKLKAEDLDDNAKATLELVKEVMPDMKKYDIIHVRVYENLKTRNGDRIDQLEVELMGTPEGEKPHHALIRMNAKTGELIGAEIANGLLKSEEKLNEEEATKKGFEYLKHFLGEKADIYEVSEVRNYVFGDGAKQILVIYTAPDHDIYVTMDSEGELKAAKKDMFIEE</sequence>
<organism evidence="2 3">
    <name type="scientific">Brevibacillus formosus</name>
    <dbReference type="NCBI Taxonomy" id="54913"/>
    <lineage>
        <taxon>Bacteria</taxon>
        <taxon>Bacillati</taxon>
        <taxon>Bacillota</taxon>
        <taxon>Bacilli</taxon>
        <taxon>Bacillales</taxon>
        <taxon>Paenibacillaceae</taxon>
        <taxon>Brevibacillus</taxon>
    </lineage>
</organism>
<gene>
    <name evidence="2" type="ORF">BP422_19255</name>
</gene>
<dbReference type="RefSeq" id="WP_088909163.1">
    <property type="nucleotide sequence ID" value="NZ_CP018145.1"/>
</dbReference>
<feature type="signal peptide" evidence="1">
    <location>
        <begin position="1"/>
        <end position="23"/>
    </location>
</feature>